<dbReference type="SUPFAM" id="SSF51395">
    <property type="entry name" value="FMN-linked oxidoreductases"/>
    <property type="match status" value="2"/>
</dbReference>
<name>G4YHG7_PHYSP</name>
<keyword evidence="3" id="KW-1185">Reference proteome</keyword>
<protein>
    <recommendedName>
        <fullName evidence="1">NADH:flavin oxidoreductase/NADH oxidase N-terminal domain-containing protein</fullName>
    </recommendedName>
</protein>
<dbReference type="PANTHER" id="PTHR22893:SF91">
    <property type="entry name" value="NADPH DEHYDROGENASE 2-RELATED"/>
    <property type="match status" value="1"/>
</dbReference>
<dbReference type="Pfam" id="PF00724">
    <property type="entry name" value="Oxidored_FMN"/>
    <property type="match status" value="1"/>
</dbReference>
<accession>G4YHG7</accession>
<feature type="domain" description="NADH:flavin oxidoreductase/NADH oxidase N-terminal" evidence="1">
    <location>
        <begin position="156"/>
        <end position="230"/>
    </location>
</feature>
<dbReference type="SMR" id="G4YHG7"/>
<dbReference type="GO" id="GO:0016491">
    <property type="term" value="F:oxidoreductase activity"/>
    <property type="evidence" value="ECO:0007669"/>
    <property type="project" value="InterPro"/>
</dbReference>
<dbReference type="AlphaFoldDB" id="G4YHG7"/>
<dbReference type="Gene3D" id="3.20.20.70">
    <property type="entry name" value="Aldolase class I"/>
    <property type="match status" value="2"/>
</dbReference>
<dbReference type="STRING" id="1094619.G4YHG7"/>
<dbReference type="InterPro" id="IPR001155">
    <property type="entry name" value="OxRdtase_FMN_N"/>
</dbReference>
<dbReference type="InParanoid" id="G4YHG7"/>
<evidence type="ECO:0000259" key="1">
    <source>
        <dbReference type="Pfam" id="PF00724"/>
    </source>
</evidence>
<evidence type="ECO:0000313" key="2">
    <source>
        <dbReference type="EMBL" id="EGZ28755.1"/>
    </source>
</evidence>
<dbReference type="InterPro" id="IPR045247">
    <property type="entry name" value="Oye-like"/>
</dbReference>
<dbReference type="KEGG" id="psoj:PHYSODRAFT_248216"/>
<reference evidence="2 3" key="1">
    <citation type="journal article" date="2006" name="Science">
        <title>Phytophthora genome sequences uncover evolutionary origins and mechanisms of pathogenesis.</title>
        <authorList>
            <person name="Tyler B.M."/>
            <person name="Tripathy S."/>
            <person name="Zhang X."/>
            <person name="Dehal P."/>
            <person name="Jiang R.H."/>
            <person name="Aerts A."/>
            <person name="Arredondo F.D."/>
            <person name="Baxter L."/>
            <person name="Bensasson D."/>
            <person name="Beynon J.L."/>
            <person name="Chapman J."/>
            <person name="Damasceno C.M."/>
            <person name="Dorrance A.E."/>
            <person name="Dou D."/>
            <person name="Dickerman A.W."/>
            <person name="Dubchak I.L."/>
            <person name="Garbelotto M."/>
            <person name="Gijzen M."/>
            <person name="Gordon S.G."/>
            <person name="Govers F."/>
            <person name="Grunwald N.J."/>
            <person name="Huang W."/>
            <person name="Ivors K.L."/>
            <person name="Jones R.W."/>
            <person name="Kamoun S."/>
            <person name="Krampis K."/>
            <person name="Lamour K.H."/>
            <person name="Lee M.K."/>
            <person name="McDonald W.H."/>
            <person name="Medina M."/>
            <person name="Meijer H.J."/>
            <person name="Nordberg E.K."/>
            <person name="Maclean D.J."/>
            <person name="Ospina-Giraldo M.D."/>
            <person name="Morris P.F."/>
            <person name="Phuntumart V."/>
            <person name="Putnam N.H."/>
            <person name="Rash S."/>
            <person name="Rose J.K."/>
            <person name="Sakihama Y."/>
            <person name="Salamov A.A."/>
            <person name="Savidor A."/>
            <person name="Scheuring C.F."/>
            <person name="Smith B.M."/>
            <person name="Sobral B.W."/>
            <person name="Terry A."/>
            <person name="Torto-Alalibo T.A."/>
            <person name="Win J."/>
            <person name="Xu Z."/>
            <person name="Zhang H."/>
            <person name="Grigoriev I.V."/>
            <person name="Rokhsar D.S."/>
            <person name="Boore J.L."/>
        </authorList>
    </citation>
    <scope>NUCLEOTIDE SEQUENCE [LARGE SCALE GENOMIC DNA]</scope>
    <source>
        <strain evidence="2 3">P6497</strain>
    </source>
</reference>
<dbReference type="EMBL" id="JH159151">
    <property type="protein sequence ID" value="EGZ28755.1"/>
    <property type="molecule type" value="Genomic_DNA"/>
</dbReference>
<dbReference type="PANTHER" id="PTHR22893">
    <property type="entry name" value="NADH OXIDOREDUCTASE-RELATED"/>
    <property type="match status" value="1"/>
</dbReference>
<dbReference type="GO" id="GO:0010181">
    <property type="term" value="F:FMN binding"/>
    <property type="evidence" value="ECO:0007669"/>
    <property type="project" value="InterPro"/>
</dbReference>
<sequence length="233" mass="25392">MGLLPNGVFGDMGSDDNTEMSTHATALASAGTRPLTFVDVNLAFNGSVMANNSYTSRTTEGVVSSGTADLVSFVRLYLSNPDLVERFQNDWPLNSAINAEYFWDASKGDECYHTFKPYQPTSGKPKHVRTVKSPAATTRSTSQRPSVSAAIENYNFFTPLQLADGLVLKKRIVYGPTRARSDPVSHVPLERNIQYYEQRASAGLIITEGTAVSEQGFGWYGAPAVYTDEQEAG</sequence>
<evidence type="ECO:0000313" key="3">
    <source>
        <dbReference type="Proteomes" id="UP000002640"/>
    </source>
</evidence>
<dbReference type="Proteomes" id="UP000002640">
    <property type="component" value="Unassembled WGS sequence"/>
</dbReference>
<proteinExistence type="predicted"/>
<dbReference type="RefSeq" id="XP_009516030.1">
    <property type="nucleotide sequence ID" value="XM_009517735.1"/>
</dbReference>
<dbReference type="GeneID" id="20637804"/>
<gene>
    <name evidence="2" type="ORF">PHYSODRAFT_248216</name>
</gene>
<dbReference type="InterPro" id="IPR013785">
    <property type="entry name" value="Aldolase_TIM"/>
</dbReference>
<organism evidence="2 3">
    <name type="scientific">Phytophthora sojae (strain P6497)</name>
    <name type="common">Soybean stem and root rot agent</name>
    <name type="synonym">Phytophthora megasperma f. sp. glycines</name>
    <dbReference type="NCBI Taxonomy" id="1094619"/>
    <lineage>
        <taxon>Eukaryota</taxon>
        <taxon>Sar</taxon>
        <taxon>Stramenopiles</taxon>
        <taxon>Oomycota</taxon>
        <taxon>Peronosporomycetes</taxon>
        <taxon>Peronosporales</taxon>
        <taxon>Peronosporaceae</taxon>
        <taxon>Phytophthora</taxon>
    </lineage>
</organism>